<name>A0AC35UG17_9BILA</name>
<sequence>MGPSSVSRVYNIELDAHPTESAIVLRYQLEPSEKGLNPSKVVQSVIYLKDLKDNIDVSILARHILSKTPIIPDHKLPEIEQLCFFLVKRSASLPPSITAPLMAGSVSNISADISKLDAYIENLYDSNSEQVKACTQILALARTHSYLSILTANETLLSALARVFRDEWKKNFEIATNIALIFLQLAHFSNFHPLLSQNKVGAMFIQVVEFEQKRREAWLEDVKNAGVQSTTTPPQTPPQVVKKKWELALKKQDQLLLHVYQLLILLADDVKVEWKIVNKGIVALLSTCLTLQPSDPLFLIVLNFLWKLSCYQENRQSFIEHHVVERLSKKINSKEVNKTVRKVAFKLLFNLSFDDTLRTKMVKLGIVAIVAPFIEEMETAPNLLYQLSILDDAKAMITFTDTIQTLMRKVIEGSATITDKALLINISMEKRNAQLICGANGSGLNYLLDQALTSPSTPDTALIKVIKNVATHTGTTQNLFDHNKYLDLFVGTYIDKCYDPTIKVLAEGGVLNDYLSDTEKVRNYSFGLDCLGTATNIPSKNWVQVMDKFGIIEKMQVTFSQVKPILVPDDQLLQLVMLASTIANTLEGANEIMKLNDVLIALLNIKQVDDEIVVQIVYLFYCLLIHEPCCQLLMAPGGKGEIATYLIDLMYDTNQTIRAMCDQALQVISESSKEWAKKIDAKRFQWHNMQWLETIEKSNLDQFESNEWSENGDTFQGVMGVDEFFDRGKEDTFGDDY</sequence>
<dbReference type="WBParaSite" id="RSKR_0001088400.1">
    <property type="protein sequence ID" value="RSKR_0001088400.1"/>
    <property type="gene ID" value="RSKR_0001088400"/>
</dbReference>
<accession>A0AC35UG17</accession>
<reference evidence="2" key="1">
    <citation type="submission" date="2016-11" db="UniProtKB">
        <authorList>
            <consortium name="WormBaseParasite"/>
        </authorList>
    </citation>
    <scope>IDENTIFICATION</scope>
    <source>
        <strain evidence="2">KR3021</strain>
    </source>
</reference>
<evidence type="ECO:0000313" key="1">
    <source>
        <dbReference type="Proteomes" id="UP000095286"/>
    </source>
</evidence>
<protein>
    <submittedName>
        <fullName evidence="2">ARM repeat-containing protein</fullName>
    </submittedName>
</protein>
<evidence type="ECO:0000313" key="2">
    <source>
        <dbReference type="WBParaSite" id="RSKR_0001088400.1"/>
    </source>
</evidence>
<organism evidence="1 2">
    <name type="scientific">Rhabditophanes sp. KR3021</name>
    <dbReference type="NCBI Taxonomy" id="114890"/>
    <lineage>
        <taxon>Eukaryota</taxon>
        <taxon>Metazoa</taxon>
        <taxon>Ecdysozoa</taxon>
        <taxon>Nematoda</taxon>
        <taxon>Chromadorea</taxon>
        <taxon>Rhabditida</taxon>
        <taxon>Tylenchina</taxon>
        <taxon>Panagrolaimomorpha</taxon>
        <taxon>Strongyloidoidea</taxon>
        <taxon>Alloionematidae</taxon>
        <taxon>Rhabditophanes</taxon>
    </lineage>
</organism>
<dbReference type="Proteomes" id="UP000095286">
    <property type="component" value="Unplaced"/>
</dbReference>
<proteinExistence type="predicted"/>